<dbReference type="GO" id="GO:0008270">
    <property type="term" value="F:zinc ion binding"/>
    <property type="evidence" value="ECO:0007669"/>
    <property type="project" value="UniProtKB-KW"/>
</dbReference>
<keyword evidence="1" id="KW-0862">Zinc</keyword>
<keyword evidence="1" id="KW-0863">Zinc-finger</keyword>
<organism evidence="4 5">
    <name type="scientific">Chara braunii</name>
    <name type="common">Braun's stonewort</name>
    <dbReference type="NCBI Taxonomy" id="69332"/>
    <lineage>
        <taxon>Eukaryota</taxon>
        <taxon>Viridiplantae</taxon>
        <taxon>Streptophyta</taxon>
        <taxon>Charophyceae</taxon>
        <taxon>Charales</taxon>
        <taxon>Characeae</taxon>
        <taxon>Chara</taxon>
    </lineage>
</organism>
<dbReference type="SUPFAM" id="SSF57756">
    <property type="entry name" value="Retrovirus zinc finger-like domains"/>
    <property type="match status" value="1"/>
</dbReference>
<dbReference type="SMART" id="SM00343">
    <property type="entry name" value="ZnF_C2HC"/>
    <property type="match status" value="1"/>
</dbReference>
<evidence type="ECO:0000256" key="2">
    <source>
        <dbReference type="SAM" id="MobiDB-lite"/>
    </source>
</evidence>
<evidence type="ECO:0000313" key="5">
    <source>
        <dbReference type="Proteomes" id="UP000265515"/>
    </source>
</evidence>
<evidence type="ECO:0000259" key="3">
    <source>
        <dbReference type="PROSITE" id="PS50158"/>
    </source>
</evidence>
<keyword evidence="5" id="KW-1185">Reference proteome</keyword>
<sequence>MAGHDDNRDLVGGGRNLGGGGREYRGHRDYERGGYRRYGSDRGDSGDMGHDGDRRVGGEWCFDRGLQRCPLICFNCDEPGHSANQCPHLRRNGHPSTSTNRGGSSSLSRPSLSRRQQSDPLESKVAEMGKSVTAVCQFVELEQQKKAAKERRKAERKEAEERVETERAATLLSKQKKEEKARTETEVKEELHKSLDVRMVVRKVDPAVSAEGSSASSREAEELNLLTRRLSISEKRKRGPEVVFEGSPPMEVPPKCTPKRGPRPVGISGRLTRSKARTQKTIIPRKTPPSIRKNIPTAIRIVRRLKFEKRVLSDLKNLDALVLQNICKDEGIPYNGKFEAIFDIAAHRTHVAYGTDDDEDMTETPVVCTEVPAEAEEVHENA</sequence>
<feature type="compositionally biased region" description="Basic and acidic residues" evidence="2">
    <location>
        <begin position="22"/>
        <end position="51"/>
    </location>
</feature>
<dbReference type="AlphaFoldDB" id="A0A388L9M3"/>
<accession>A0A388L9M3</accession>
<dbReference type="InterPro" id="IPR001878">
    <property type="entry name" value="Znf_CCHC"/>
</dbReference>
<keyword evidence="1" id="KW-0479">Metal-binding</keyword>
<reference evidence="4 5" key="1">
    <citation type="journal article" date="2018" name="Cell">
        <title>The Chara Genome: Secondary Complexity and Implications for Plant Terrestrialization.</title>
        <authorList>
            <person name="Nishiyama T."/>
            <person name="Sakayama H."/>
            <person name="Vries J.D."/>
            <person name="Buschmann H."/>
            <person name="Saint-Marcoux D."/>
            <person name="Ullrich K.K."/>
            <person name="Haas F.B."/>
            <person name="Vanderstraeten L."/>
            <person name="Becker D."/>
            <person name="Lang D."/>
            <person name="Vosolsobe S."/>
            <person name="Rombauts S."/>
            <person name="Wilhelmsson P.K.I."/>
            <person name="Janitza P."/>
            <person name="Kern R."/>
            <person name="Heyl A."/>
            <person name="Rumpler F."/>
            <person name="Villalobos L.I.A.C."/>
            <person name="Clay J.M."/>
            <person name="Skokan R."/>
            <person name="Toyoda A."/>
            <person name="Suzuki Y."/>
            <person name="Kagoshima H."/>
            <person name="Schijlen E."/>
            <person name="Tajeshwar N."/>
            <person name="Catarino B."/>
            <person name="Hetherington A.J."/>
            <person name="Saltykova A."/>
            <person name="Bonnot C."/>
            <person name="Breuninger H."/>
            <person name="Symeonidi A."/>
            <person name="Radhakrishnan G.V."/>
            <person name="Van Nieuwerburgh F."/>
            <person name="Deforce D."/>
            <person name="Chang C."/>
            <person name="Karol K.G."/>
            <person name="Hedrich R."/>
            <person name="Ulvskov P."/>
            <person name="Glockner G."/>
            <person name="Delwiche C.F."/>
            <person name="Petrasek J."/>
            <person name="Van de Peer Y."/>
            <person name="Friml J."/>
            <person name="Beilby M."/>
            <person name="Dolan L."/>
            <person name="Kohara Y."/>
            <person name="Sugano S."/>
            <person name="Fujiyama A."/>
            <person name="Delaux P.-M."/>
            <person name="Quint M."/>
            <person name="TheiBen G."/>
            <person name="Hagemann M."/>
            <person name="Harholt J."/>
            <person name="Dunand C."/>
            <person name="Zachgo S."/>
            <person name="Langdale J."/>
            <person name="Maumus F."/>
            <person name="Straeten D.V.D."/>
            <person name="Gould S.B."/>
            <person name="Rensing S.A."/>
        </authorList>
    </citation>
    <scope>NUCLEOTIDE SEQUENCE [LARGE SCALE GENOMIC DNA]</scope>
    <source>
        <strain evidence="4 5">S276</strain>
    </source>
</reference>
<evidence type="ECO:0000256" key="1">
    <source>
        <dbReference type="PROSITE-ProRule" id="PRU00047"/>
    </source>
</evidence>
<dbReference type="GO" id="GO:0003676">
    <property type="term" value="F:nucleic acid binding"/>
    <property type="evidence" value="ECO:0007669"/>
    <property type="project" value="InterPro"/>
</dbReference>
<feature type="region of interest" description="Disordered" evidence="2">
    <location>
        <begin position="240"/>
        <end position="268"/>
    </location>
</feature>
<protein>
    <recommendedName>
        <fullName evidence="3">CCHC-type domain-containing protein</fullName>
    </recommendedName>
</protein>
<name>A0A388L9M3_CHABU</name>
<feature type="domain" description="CCHC-type" evidence="3">
    <location>
        <begin position="73"/>
        <end position="87"/>
    </location>
</feature>
<feature type="compositionally biased region" description="Low complexity" evidence="2">
    <location>
        <begin position="101"/>
        <end position="115"/>
    </location>
</feature>
<proteinExistence type="predicted"/>
<evidence type="ECO:0000313" key="4">
    <source>
        <dbReference type="EMBL" id="GBG79017.1"/>
    </source>
</evidence>
<dbReference type="EMBL" id="BFEA01000309">
    <property type="protein sequence ID" value="GBG79017.1"/>
    <property type="molecule type" value="Genomic_DNA"/>
</dbReference>
<feature type="region of interest" description="Disordered" evidence="2">
    <location>
        <begin position="87"/>
        <end position="126"/>
    </location>
</feature>
<dbReference type="Pfam" id="PF00098">
    <property type="entry name" value="zf-CCHC"/>
    <property type="match status" value="1"/>
</dbReference>
<dbReference type="Proteomes" id="UP000265515">
    <property type="component" value="Unassembled WGS sequence"/>
</dbReference>
<feature type="region of interest" description="Disordered" evidence="2">
    <location>
        <begin position="150"/>
        <end position="187"/>
    </location>
</feature>
<dbReference type="Gramene" id="GBG79017">
    <property type="protein sequence ID" value="GBG79017"/>
    <property type="gene ID" value="CBR_g28730"/>
</dbReference>
<dbReference type="InterPro" id="IPR036875">
    <property type="entry name" value="Znf_CCHC_sf"/>
</dbReference>
<feature type="compositionally biased region" description="Gly residues" evidence="2">
    <location>
        <begin position="11"/>
        <end position="21"/>
    </location>
</feature>
<comment type="caution">
    <text evidence="4">The sequence shown here is derived from an EMBL/GenBank/DDBJ whole genome shotgun (WGS) entry which is preliminary data.</text>
</comment>
<gene>
    <name evidence="4" type="ORF">CBR_g28730</name>
</gene>
<feature type="compositionally biased region" description="Basic and acidic residues" evidence="2">
    <location>
        <begin position="175"/>
        <end position="187"/>
    </location>
</feature>
<dbReference type="PROSITE" id="PS50158">
    <property type="entry name" value="ZF_CCHC"/>
    <property type="match status" value="1"/>
</dbReference>
<feature type="region of interest" description="Disordered" evidence="2">
    <location>
        <begin position="1"/>
        <end position="51"/>
    </location>
</feature>
<feature type="compositionally biased region" description="Basic and acidic residues" evidence="2">
    <location>
        <begin position="150"/>
        <end position="167"/>
    </location>
</feature>